<dbReference type="GO" id="GO:0008757">
    <property type="term" value="F:S-adenosylmethionine-dependent methyltransferase activity"/>
    <property type="evidence" value="ECO:0007669"/>
    <property type="project" value="InterPro"/>
</dbReference>
<gene>
    <name evidence="2" type="ORF">OJF2_49490</name>
</gene>
<evidence type="ECO:0000259" key="1">
    <source>
        <dbReference type="Pfam" id="PF08241"/>
    </source>
</evidence>
<sequence>MTEGALKVLQSSWRLWGRRRSRRALALRLALGPAPVSREWGFDRGTPIDRFYIEGFLRRCSSDVKGRVLEVGDDAYTRRFGGGRVDRSDVLHLEEGNPLATFVADLTNAGHLPSEAFDCIILTQTLQFIYDVRAASGTLHRILRPGGTLLLTVPGVTRINRGEWPGSWHWSFTTDSAARLFGETFGPGNVAVEGHGNVMAACAFLYGLACEDVRRSDLDRRDPEYQVIVAVRAVKGGGAAP</sequence>
<dbReference type="InterPro" id="IPR029063">
    <property type="entry name" value="SAM-dependent_MTases_sf"/>
</dbReference>
<dbReference type="SUPFAM" id="SSF53335">
    <property type="entry name" value="S-adenosyl-L-methionine-dependent methyltransferases"/>
    <property type="match status" value="1"/>
</dbReference>
<accession>A0A5B9W6U0</accession>
<dbReference type="AlphaFoldDB" id="A0A5B9W6U0"/>
<dbReference type="Gene3D" id="3.40.50.150">
    <property type="entry name" value="Vaccinia Virus protein VP39"/>
    <property type="match status" value="1"/>
</dbReference>
<dbReference type="Proteomes" id="UP000324233">
    <property type="component" value="Chromosome"/>
</dbReference>
<organism evidence="2 3">
    <name type="scientific">Aquisphaera giovannonii</name>
    <dbReference type="NCBI Taxonomy" id="406548"/>
    <lineage>
        <taxon>Bacteria</taxon>
        <taxon>Pseudomonadati</taxon>
        <taxon>Planctomycetota</taxon>
        <taxon>Planctomycetia</taxon>
        <taxon>Isosphaerales</taxon>
        <taxon>Isosphaeraceae</taxon>
        <taxon>Aquisphaera</taxon>
    </lineage>
</organism>
<dbReference type="KEGG" id="agv:OJF2_49490"/>
<evidence type="ECO:0000313" key="2">
    <source>
        <dbReference type="EMBL" id="QEH36386.1"/>
    </source>
</evidence>
<keyword evidence="3" id="KW-1185">Reference proteome</keyword>
<proteinExistence type="predicted"/>
<reference evidence="2 3" key="1">
    <citation type="submission" date="2019-08" db="EMBL/GenBank/DDBJ databases">
        <title>Deep-cultivation of Planctomycetes and their phenomic and genomic characterization uncovers novel biology.</title>
        <authorList>
            <person name="Wiegand S."/>
            <person name="Jogler M."/>
            <person name="Boedeker C."/>
            <person name="Pinto D."/>
            <person name="Vollmers J."/>
            <person name="Rivas-Marin E."/>
            <person name="Kohn T."/>
            <person name="Peeters S.H."/>
            <person name="Heuer A."/>
            <person name="Rast P."/>
            <person name="Oberbeckmann S."/>
            <person name="Bunk B."/>
            <person name="Jeske O."/>
            <person name="Meyerdierks A."/>
            <person name="Storesund J.E."/>
            <person name="Kallscheuer N."/>
            <person name="Luecker S."/>
            <person name="Lage O.M."/>
            <person name="Pohl T."/>
            <person name="Merkel B.J."/>
            <person name="Hornburger P."/>
            <person name="Mueller R.-W."/>
            <person name="Bruemmer F."/>
            <person name="Labrenz M."/>
            <person name="Spormann A.M."/>
            <person name="Op den Camp H."/>
            <person name="Overmann J."/>
            <person name="Amann R."/>
            <person name="Jetten M.S.M."/>
            <person name="Mascher T."/>
            <person name="Medema M.H."/>
            <person name="Devos D.P."/>
            <person name="Kaster A.-K."/>
            <person name="Ovreas L."/>
            <person name="Rohde M."/>
            <person name="Galperin M.Y."/>
            <person name="Jogler C."/>
        </authorList>
    </citation>
    <scope>NUCLEOTIDE SEQUENCE [LARGE SCALE GENOMIC DNA]</scope>
    <source>
        <strain evidence="2 3">OJF2</strain>
    </source>
</reference>
<dbReference type="Pfam" id="PF08241">
    <property type="entry name" value="Methyltransf_11"/>
    <property type="match status" value="1"/>
</dbReference>
<evidence type="ECO:0000313" key="3">
    <source>
        <dbReference type="Proteomes" id="UP000324233"/>
    </source>
</evidence>
<dbReference type="InterPro" id="IPR013216">
    <property type="entry name" value="Methyltransf_11"/>
</dbReference>
<dbReference type="EMBL" id="CP042997">
    <property type="protein sequence ID" value="QEH36386.1"/>
    <property type="molecule type" value="Genomic_DNA"/>
</dbReference>
<feature type="domain" description="Methyltransferase type 11" evidence="1">
    <location>
        <begin position="99"/>
        <end position="150"/>
    </location>
</feature>
<dbReference type="RefSeq" id="WP_148596079.1">
    <property type="nucleotide sequence ID" value="NZ_CP042997.1"/>
</dbReference>
<dbReference type="OrthoDB" id="9794124at2"/>
<protein>
    <recommendedName>
        <fullName evidence="1">Methyltransferase type 11 domain-containing protein</fullName>
    </recommendedName>
</protein>
<name>A0A5B9W6U0_9BACT</name>